<feature type="compositionally biased region" description="Acidic residues" evidence="1">
    <location>
        <begin position="111"/>
        <end position="120"/>
    </location>
</feature>
<feature type="region of interest" description="Disordered" evidence="1">
    <location>
        <begin position="45"/>
        <end position="121"/>
    </location>
</feature>
<dbReference type="OrthoDB" id="7610784at2759"/>
<gene>
    <name evidence="2" type="ORF">X777_12396</name>
</gene>
<dbReference type="OMA" id="NNARFDE"/>
<evidence type="ECO:0000313" key="3">
    <source>
        <dbReference type="Proteomes" id="UP000053097"/>
    </source>
</evidence>
<reference evidence="2 3" key="1">
    <citation type="journal article" date="2014" name="Curr. Biol.">
        <title>The genome of the clonal raider ant Cerapachys biroi.</title>
        <authorList>
            <person name="Oxley P.R."/>
            <person name="Ji L."/>
            <person name="Fetter-Pruneda I."/>
            <person name="McKenzie S.K."/>
            <person name="Li C."/>
            <person name="Hu H."/>
            <person name="Zhang G."/>
            <person name="Kronauer D.J."/>
        </authorList>
    </citation>
    <scope>NUCLEOTIDE SEQUENCE [LARGE SCALE GENOMIC DNA]</scope>
</reference>
<keyword evidence="3" id="KW-1185">Reference proteome</keyword>
<evidence type="ECO:0000256" key="1">
    <source>
        <dbReference type="SAM" id="MobiDB-lite"/>
    </source>
</evidence>
<name>A0A026VZ45_OOCBI</name>
<evidence type="ECO:0000313" key="2">
    <source>
        <dbReference type="EMBL" id="EZA48950.1"/>
    </source>
</evidence>
<dbReference type="EMBL" id="KK107558">
    <property type="protein sequence ID" value="EZA48950.1"/>
    <property type="molecule type" value="Genomic_DNA"/>
</dbReference>
<feature type="compositionally biased region" description="Basic and acidic residues" evidence="1">
    <location>
        <begin position="173"/>
        <end position="186"/>
    </location>
</feature>
<sequence length="519" mass="58647">MKCITKVRTKREVSVPEISNPKHLQRSNIDKSIDYDNVASCMQRLDEESADDGQETGKNMAKDKEAGDVVRLPRDVNADLDKYTDQDEKSSLYDDYEAKDVAKRGILGSPEDYEEEDDDSSNVIEDMVAMKEQGLLDEGIIEKRAAQGDARVKRDQSVPETLDKSESSLNDPAKLEESKIAAKDPQSRQVSRVESLASNGTSKIKGSNEMISGSSGASNIDQATNAVAPLKRAESNDVEYEKRVEEEIQRKIDSIKEEIQRDIEVYRRINDIEENNARFEEELRDQEREERQNSEGEPIEKRQTVAKRSIRGNDNDGVSPSKSSEKRALKGDQHVRELRRRSSEIGKSDVLKKRLSRRGDIKKRATANHDEVSGRLSSKELFKKKRDRTRQTFLVNNDHHRSKRRRSRSYASPLDRTGVRPENELLITDQDLNSYTDNRMNQIPLPIASEGESNEEKPSPAVAGRPNSLVSITESSQDLSPRLAREYKEAFGGLQSEPGSALARFKRIKRVLGGFDAKI</sequence>
<feature type="compositionally biased region" description="Polar residues" evidence="1">
    <location>
        <begin position="187"/>
        <end position="222"/>
    </location>
</feature>
<feature type="compositionally biased region" description="Basic and acidic residues" evidence="1">
    <location>
        <begin position="60"/>
        <end position="103"/>
    </location>
</feature>
<feature type="compositionally biased region" description="Basic and acidic residues" evidence="1">
    <location>
        <begin position="323"/>
        <end position="381"/>
    </location>
</feature>
<feature type="compositionally biased region" description="Basic and acidic residues" evidence="1">
    <location>
        <begin position="144"/>
        <end position="166"/>
    </location>
</feature>
<feature type="region of interest" description="Disordered" evidence="1">
    <location>
        <begin position="266"/>
        <end position="420"/>
    </location>
</feature>
<proteinExistence type="predicted"/>
<dbReference type="Proteomes" id="UP000053097">
    <property type="component" value="Unassembled WGS sequence"/>
</dbReference>
<organism evidence="2 3">
    <name type="scientific">Ooceraea biroi</name>
    <name type="common">Clonal raider ant</name>
    <name type="synonym">Cerapachys biroi</name>
    <dbReference type="NCBI Taxonomy" id="2015173"/>
    <lineage>
        <taxon>Eukaryota</taxon>
        <taxon>Metazoa</taxon>
        <taxon>Ecdysozoa</taxon>
        <taxon>Arthropoda</taxon>
        <taxon>Hexapoda</taxon>
        <taxon>Insecta</taxon>
        <taxon>Pterygota</taxon>
        <taxon>Neoptera</taxon>
        <taxon>Endopterygota</taxon>
        <taxon>Hymenoptera</taxon>
        <taxon>Apocrita</taxon>
        <taxon>Aculeata</taxon>
        <taxon>Formicoidea</taxon>
        <taxon>Formicidae</taxon>
        <taxon>Dorylinae</taxon>
        <taxon>Ooceraea</taxon>
    </lineage>
</organism>
<dbReference type="STRING" id="2015173.A0A026VZ45"/>
<dbReference type="AlphaFoldDB" id="A0A026VZ45"/>
<feature type="compositionally biased region" description="Basic and acidic residues" evidence="1">
    <location>
        <begin position="266"/>
        <end position="303"/>
    </location>
</feature>
<feature type="region of interest" description="Disordered" evidence="1">
    <location>
        <begin position="448"/>
        <end position="467"/>
    </location>
</feature>
<feature type="region of interest" description="Disordered" evidence="1">
    <location>
        <begin position="144"/>
        <end position="222"/>
    </location>
</feature>
<protein>
    <submittedName>
        <fullName evidence="2">Uncharacterized protein</fullName>
    </submittedName>
</protein>
<accession>A0A026VZ45</accession>